<dbReference type="Gene3D" id="3.30.230.130">
    <property type="entry name" value="Cullin, Chain C, Domain 2"/>
    <property type="match status" value="1"/>
</dbReference>
<feature type="compositionally biased region" description="Polar residues" evidence="7">
    <location>
        <begin position="840"/>
        <end position="851"/>
    </location>
</feature>
<dbReference type="PANTHER" id="PTHR45957">
    <property type="entry name" value="ANAPHASE-PROMOTING COMPLEX SUBUNIT 2"/>
    <property type="match status" value="1"/>
</dbReference>
<dbReference type="InterPro" id="IPR044554">
    <property type="entry name" value="ANAPC2"/>
</dbReference>
<dbReference type="Pfam" id="PF26557">
    <property type="entry name" value="Cullin_AB"/>
    <property type="match status" value="1"/>
</dbReference>
<feature type="region of interest" description="Disordered" evidence="7">
    <location>
        <begin position="34"/>
        <end position="84"/>
    </location>
</feature>
<comment type="caution">
    <text evidence="9">The sequence shown here is derived from an EMBL/GenBank/DDBJ whole genome shotgun (WGS) entry which is preliminary data.</text>
</comment>
<dbReference type="GO" id="GO:0031625">
    <property type="term" value="F:ubiquitin protein ligase binding"/>
    <property type="evidence" value="ECO:0007669"/>
    <property type="project" value="InterPro"/>
</dbReference>
<sequence length="1160" mass="124578">MAGLVMASSTWRQQRRKMVFQSVFSGEVTTTATTTGVQYPDPGQGLRNSILGSGGGGGGGGGGNNVDPYLAPSLSSSSATMGHATPEAQPQHLLYAVGNEQQRTYDQAWEMVTNRVALPASATGPVPPGAGKSTPGLLLESLAGAPERHRRNRNQDDEQFLQCLSLLANAEAVLPEARERRDVIGWYVSQVRAHFVGWVVPLLAGGSDTAAAAGTLAGSEGQGVTHRRHQRNKHSVDSIAGGGEGGREDKGGSQYDRHMVVVMSTIKTLEGALGMYFEGLNLLLEGLSRVSRVPGEQDNSSFGLRFKRDIHALIANSASQGGVMGSVKVVLTKLAGVILGVEGLAVGLGSERGPWGGPPAIPAEDDSKVLAAKRRLAELVKQLHNVGLTGERFEVLFAEVMNNMMSRFVKGAYAGVWAASDAEEGNVFGGAGTAAASSVFTTSRGPGGETTVPAATSACIKSLKGWVENRYAQLNVQVLSWIDATPMSLTDLKTCQSLALGRLAALRIQELFDIVLAWPDAKGALEDLKATITTTARRQLLTANFSKALEQRLLHPGSSTLEILQTYIHIIKTFHALDHSKVLLGNIEPSLQLYLVQREDSVRVVVAGLLASKEEIEAATKVQGIDDQERPQRGAAGLEVAGANIRRGEIKAQAYSTPTAAAASSRTTYKTPTTRSRQRKDSNPPTPAPSGPAWNGLSGIRKRLYMARKVSKLVELARLLNDSASVRRAAATAGDDQDLDWDDLNWVPDPVDAGANYKRPKSEDVIGTLISALGAEDVFITEFTAVIAERLLEDPKSFEQELRVLNLLKRRFGEAALQKCDVMIRDIQESRKLDSKIRRNNSGGPQPSNIPGQPPVLVTPDNKGKAVATPQTATSEKGREQKDLEYHARILSRMYWPAMEKEHFLLPAPIVELQKQYEKGYEALKSNRKLNWLNQMGQTRVELEFEDRTVTVDCDTVQATVIYAFQSDGSSSSVAGAGAAAPVKKAVDDLYLELQLDDELIAAACDFWARKKVLRKVGTADGGEYVVVERLSDEVAAASAAVAAQQAQQPAEGGSGGGGKEGKEKEEAAAAAAVPAKEEAGKKLSNKEKEKREVYWRFIQGMLTNASVSMPMGQIAMMMGVLVVGGFSWSNEELQQFLGEKVEEGALEVVSGGKYKLVRK</sequence>
<protein>
    <recommendedName>
        <fullName evidence="1">Anaphase-promoting complex subunit 2</fullName>
    </recommendedName>
</protein>
<feature type="region of interest" description="Disordered" evidence="7">
    <location>
        <begin position="1046"/>
        <end position="1085"/>
    </location>
</feature>
<dbReference type="GO" id="GO:0006511">
    <property type="term" value="P:ubiquitin-dependent protein catabolic process"/>
    <property type="evidence" value="ECO:0007669"/>
    <property type="project" value="InterPro"/>
</dbReference>
<evidence type="ECO:0000313" key="10">
    <source>
        <dbReference type="Proteomes" id="UP001174997"/>
    </source>
</evidence>
<feature type="region of interest" description="Disordered" evidence="7">
    <location>
        <begin position="833"/>
        <end position="880"/>
    </location>
</feature>
<evidence type="ECO:0000256" key="6">
    <source>
        <dbReference type="PROSITE-ProRule" id="PRU00330"/>
    </source>
</evidence>
<dbReference type="AlphaFoldDB" id="A0AA39Z9H4"/>
<reference evidence="9" key="1">
    <citation type="submission" date="2023-06" db="EMBL/GenBank/DDBJ databases">
        <title>Genome-scale phylogeny and comparative genomics of the fungal order Sordariales.</title>
        <authorList>
            <consortium name="Lawrence Berkeley National Laboratory"/>
            <person name="Hensen N."/>
            <person name="Bonometti L."/>
            <person name="Westerberg I."/>
            <person name="Brannstrom I.O."/>
            <person name="Guillou S."/>
            <person name="Cros-Aarteil S."/>
            <person name="Calhoun S."/>
            <person name="Haridas S."/>
            <person name="Kuo A."/>
            <person name="Mondo S."/>
            <person name="Pangilinan J."/>
            <person name="Riley R."/>
            <person name="Labutti K."/>
            <person name="Andreopoulos B."/>
            <person name="Lipzen A."/>
            <person name="Chen C."/>
            <person name="Yanf M."/>
            <person name="Daum C."/>
            <person name="Ng V."/>
            <person name="Clum A."/>
            <person name="Steindorff A."/>
            <person name="Ohm R."/>
            <person name="Martin F."/>
            <person name="Silar P."/>
            <person name="Natvig D."/>
            <person name="Lalanne C."/>
            <person name="Gautier V."/>
            <person name="Ament-Velasquez S.L."/>
            <person name="Kruys A."/>
            <person name="Hutchinson M.I."/>
            <person name="Powell A.J."/>
            <person name="Barry K."/>
            <person name="Miller A.N."/>
            <person name="Grigoriev I.V."/>
            <person name="Debuchy R."/>
            <person name="Gladieux P."/>
            <person name="Thoren M.H."/>
            <person name="Johannesson H."/>
        </authorList>
    </citation>
    <scope>NUCLEOTIDE SEQUENCE</scope>
    <source>
        <strain evidence="9">CBS 307.81</strain>
    </source>
</reference>
<dbReference type="GO" id="GO:0051301">
    <property type="term" value="P:cell division"/>
    <property type="evidence" value="ECO:0007669"/>
    <property type="project" value="UniProtKB-KW"/>
</dbReference>
<keyword evidence="2" id="KW-0132">Cell division</keyword>
<dbReference type="Pfam" id="PF25773">
    <property type="entry name" value="TPR_ANAPC2"/>
    <property type="match status" value="1"/>
</dbReference>
<dbReference type="SMART" id="SM01013">
    <property type="entry name" value="APC2"/>
    <property type="match status" value="1"/>
</dbReference>
<evidence type="ECO:0000256" key="5">
    <source>
        <dbReference type="ARBA" id="ARBA00023306"/>
    </source>
</evidence>
<dbReference type="InterPro" id="IPR059120">
    <property type="entry name" value="Cullin-like_AB"/>
</dbReference>
<keyword evidence="4" id="KW-0833">Ubl conjugation pathway</keyword>
<organism evidence="9 10">
    <name type="scientific">Cercophora samala</name>
    <dbReference type="NCBI Taxonomy" id="330535"/>
    <lineage>
        <taxon>Eukaryota</taxon>
        <taxon>Fungi</taxon>
        <taxon>Dikarya</taxon>
        <taxon>Ascomycota</taxon>
        <taxon>Pezizomycotina</taxon>
        <taxon>Sordariomycetes</taxon>
        <taxon>Sordariomycetidae</taxon>
        <taxon>Sordariales</taxon>
        <taxon>Lasiosphaeriaceae</taxon>
        <taxon>Cercophora</taxon>
    </lineage>
</organism>
<evidence type="ECO:0000313" key="9">
    <source>
        <dbReference type="EMBL" id="KAK0666327.1"/>
    </source>
</evidence>
<keyword evidence="5" id="KW-0131">Cell cycle</keyword>
<dbReference type="InterPro" id="IPR016158">
    <property type="entry name" value="Cullin_homology"/>
</dbReference>
<dbReference type="InterPro" id="IPR057975">
    <property type="entry name" value="TPR_ANAPC2"/>
</dbReference>
<proteinExistence type="inferred from homology"/>
<dbReference type="SMART" id="SM00182">
    <property type="entry name" value="CULLIN"/>
    <property type="match status" value="1"/>
</dbReference>
<evidence type="ECO:0000256" key="7">
    <source>
        <dbReference type="SAM" id="MobiDB-lite"/>
    </source>
</evidence>
<dbReference type="InterPro" id="IPR036388">
    <property type="entry name" value="WH-like_DNA-bd_sf"/>
</dbReference>
<evidence type="ECO:0000259" key="8">
    <source>
        <dbReference type="PROSITE" id="PS50069"/>
    </source>
</evidence>
<keyword evidence="3" id="KW-0498">Mitosis</keyword>
<accession>A0AA39Z9H4</accession>
<dbReference type="GO" id="GO:0005680">
    <property type="term" value="C:anaphase-promoting complex"/>
    <property type="evidence" value="ECO:0007669"/>
    <property type="project" value="TreeGrafter"/>
</dbReference>
<comment type="similarity">
    <text evidence="6">Belongs to the cullin family.</text>
</comment>
<dbReference type="Proteomes" id="UP001174997">
    <property type="component" value="Unassembled WGS sequence"/>
</dbReference>
<evidence type="ECO:0000256" key="4">
    <source>
        <dbReference type="ARBA" id="ARBA00022786"/>
    </source>
</evidence>
<dbReference type="Gene3D" id="1.20.1310.10">
    <property type="entry name" value="Cullin Repeats"/>
    <property type="match status" value="1"/>
</dbReference>
<gene>
    <name evidence="9" type="ORF">QBC41DRAFT_281130</name>
</gene>
<keyword evidence="10" id="KW-1185">Reference proteome</keyword>
<feature type="domain" description="Cullin family profile" evidence="8">
    <location>
        <begin position="768"/>
        <end position="1009"/>
    </location>
</feature>
<feature type="compositionally biased region" description="Low complexity" evidence="7">
    <location>
        <begin position="656"/>
        <end position="668"/>
    </location>
</feature>
<name>A0AA39Z9H4_9PEZI</name>
<feature type="compositionally biased region" description="Basic and acidic residues" evidence="7">
    <location>
        <begin position="1076"/>
        <end position="1085"/>
    </location>
</feature>
<evidence type="ECO:0000256" key="3">
    <source>
        <dbReference type="ARBA" id="ARBA00022776"/>
    </source>
</evidence>
<evidence type="ECO:0000256" key="1">
    <source>
        <dbReference type="ARBA" id="ARBA00016068"/>
    </source>
</evidence>
<dbReference type="PANTHER" id="PTHR45957:SF1">
    <property type="entry name" value="ANAPHASE-PROMOTING COMPLEX SUBUNIT 2"/>
    <property type="match status" value="1"/>
</dbReference>
<feature type="region of interest" description="Disordered" evidence="7">
    <location>
        <begin position="217"/>
        <end position="252"/>
    </location>
</feature>
<dbReference type="GO" id="GO:0007091">
    <property type="term" value="P:metaphase/anaphase transition of mitotic cell cycle"/>
    <property type="evidence" value="ECO:0007669"/>
    <property type="project" value="TreeGrafter"/>
</dbReference>
<feature type="region of interest" description="Disordered" evidence="7">
    <location>
        <begin position="656"/>
        <end position="695"/>
    </location>
</feature>
<feature type="compositionally biased region" description="Gly residues" evidence="7">
    <location>
        <begin position="52"/>
        <end position="64"/>
    </location>
</feature>
<dbReference type="GO" id="GO:0070979">
    <property type="term" value="P:protein K11-linked ubiquitination"/>
    <property type="evidence" value="ECO:0007669"/>
    <property type="project" value="TreeGrafter"/>
</dbReference>
<dbReference type="PROSITE" id="PS50069">
    <property type="entry name" value="CULLIN_2"/>
    <property type="match status" value="1"/>
</dbReference>
<evidence type="ECO:0000256" key="2">
    <source>
        <dbReference type="ARBA" id="ARBA00022618"/>
    </source>
</evidence>
<dbReference type="EMBL" id="JAULSY010000090">
    <property type="protein sequence ID" value="KAK0666327.1"/>
    <property type="molecule type" value="Genomic_DNA"/>
</dbReference>
<dbReference type="Gene3D" id="1.10.10.10">
    <property type="entry name" value="Winged helix-like DNA-binding domain superfamily/Winged helix DNA-binding domain"/>
    <property type="match status" value="1"/>
</dbReference>
<dbReference type="SUPFAM" id="SSF75632">
    <property type="entry name" value="Cullin homology domain"/>
    <property type="match status" value="1"/>
</dbReference>
<dbReference type="Pfam" id="PF08672">
    <property type="entry name" value="ANAPC2"/>
    <property type="match status" value="1"/>
</dbReference>
<dbReference type="InterPro" id="IPR036390">
    <property type="entry name" value="WH_DNA-bd_sf"/>
</dbReference>
<dbReference type="InterPro" id="IPR036317">
    <property type="entry name" value="Cullin_homology_sf"/>
</dbReference>
<dbReference type="SUPFAM" id="SSF46785">
    <property type="entry name" value="Winged helix' DNA-binding domain"/>
    <property type="match status" value="1"/>
</dbReference>
<dbReference type="InterPro" id="IPR014786">
    <property type="entry name" value="ANAPC2_C"/>
</dbReference>